<gene>
    <name evidence="2" type="ORF">BACPLE_01847</name>
</gene>
<protein>
    <submittedName>
        <fullName evidence="2">Alpha-L-rhamnosidase N-terminal domain protein</fullName>
    </submittedName>
</protein>
<dbReference type="eggNOG" id="COG3408">
    <property type="taxonomic scope" value="Bacteria"/>
</dbReference>
<evidence type="ECO:0000259" key="1">
    <source>
        <dbReference type="Pfam" id="PF17389"/>
    </source>
</evidence>
<dbReference type="SUPFAM" id="SSF48208">
    <property type="entry name" value="Six-hairpin glycosidases"/>
    <property type="match status" value="1"/>
</dbReference>
<comment type="caution">
    <text evidence="2">The sequence shown here is derived from an EMBL/GenBank/DDBJ whole genome shotgun (WGS) entry which is preliminary data.</text>
</comment>
<dbReference type="Gene3D" id="2.60.420.10">
    <property type="entry name" value="Maltose phosphorylase, domain 3"/>
    <property type="match status" value="1"/>
</dbReference>
<dbReference type="PANTHER" id="PTHR34987">
    <property type="entry name" value="C, PUTATIVE (AFU_ORTHOLOGUE AFUA_3G02880)-RELATED"/>
    <property type="match status" value="1"/>
</dbReference>
<dbReference type="EMBL" id="ABQC02000019">
    <property type="protein sequence ID" value="EDY95574.1"/>
    <property type="molecule type" value="Genomic_DNA"/>
</dbReference>
<feature type="domain" description="Alpha-L-rhamnosidase six-hairpin glycosidase" evidence="1">
    <location>
        <begin position="342"/>
        <end position="663"/>
    </location>
</feature>
<dbReference type="PANTHER" id="PTHR34987:SF4">
    <property type="entry name" value="ALPHA-L-RHAMNOSIDASE C-TERMINAL DOMAIN-CONTAINING PROTEIN"/>
    <property type="match status" value="1"/>
</dbReference>
<dbReference type="HOGENOM" id="CLU_009782_1_0_10"/>
<dbReference type="InterPro" id="IPR008928">
    <property type="entry name" value="6-hairpin_glycosidase_sf"/>
</dbReference>
<dbReference type="InterPro" id="IPR008979">
    <property type="entry name" value="Galactose-bd-like_sf"/>
</dbReference>
<evidence type="ECO:0000313" key="2">
    <source>
        <dbReference type="EMBL" id="EDY95574.1"/>
    </source>
</evidence>
<dbReference type="SUPFAM" id="SSF49785">
    <property type="entry name" value="Galactose-binding domain-like"/>
    <property type="match status" value="1"/>
</dbReference>
<organism evidence="2 3">
    <name type="scientific">Phocaeicola plebeius (strain DSM 17135 / JCM 12973 / CCUG 54634 / M2)</name>
    <name type="common">Bacteroides plebeius</name>
    <dbReference type="NCBI Taxonomy" id="484018"/>
    <lineage>
        <taxon>Bacteria</taxon>
        <taxon>Pseudomonadati</taxon>
        <taxon>Bacteroidota</taxon>
        <taxon>Bacteroidia</taxon>
        <taxon>Bacteroidales</taxon>
        <taxon>Bacteroidaceae</taxon>
        <taxon>Phocaeicola</taxon>
    </lineage>
</organism>
<accession>B5CYP3</accession>
<dbReference type="InterPro" id="IPR012341">
    <property type="entry name" value="6hp_glycosidase-like_sf"/>
</dbReference>
<dbReference type="AlphaFoldDB" id="B5CYP3"/>
<dbReference type="Gene3D" id="1.50.10.10">
    <property type="match status" value="1"/>
</dbReference>
<name>B5CYP3_PHOPM</name>
<evidence type="ECO:0000313" key="3">
    <source>
        <dbReference type="Proteomes" id="UP000003452"/>
    </source>
</evidence>
<sequence>MYEGKNYMKRFFILLLCLLVTNVCSLYAVCEGSADLKGIKWISVNSEQQTPNQWLCFRKVVYMDAQPDKVYMDIAVDSKYWLWVNEELVIFEGGLKRGPNPTDTYYDVVDLSKYLKRGKNIVSVLVWYWGKDGFCHKNSGMCGLLANIRWGKESVGTDSSWKVHVHPSFGESNEPKPNYRLPEYNVHFDARKGLGNWKKLNYDDSSWQQASVLGEYPCAPWNLLHKRPFPNWKDSGIVKYEKVESEEKKDTVLITGTLPKNITVTPYICLKAEAGQLIDIRSDNYKGGSEYNVRAEYITKKGVQEFEMPNYINGHRIFYTLPKGVKCLKVGYRETRFNTEIIGKFTCNDEFYNRLWEKSLNTMNLNMRDAIQDPDRERSQWWGDAAIILNEIFYSCDTNGISAVRKAMLNLVDWQKEDGTLYSPVPAGSWDKELPLQMLAAIGKYGFWNYYQYTGDLHTIEYVYPKMKKYLSLWNIDEKGLVKHRAGGWDWADWGDNIDVAVLDNAWYCLALESAIGMGKLLNDTSFVNYYTFQLELVRTSASNAFWTGENFRSAGYKGITDDRANGMALLAGFADKSQWDKVRDFLMKRKGASPYMEKYIQEALLSKGYVKDALQRMKQRYTVMVESPLTTLWEDWTVGGAGGGSINHGWAGGALSLLPQYVAGVYPFTPGWDTIMVKPQLGGLSWIDCTVPVGNSRIEVQVTSNKSEYEIKVKNHTRKACLVGFPKNRIDAHLQVNKQRISIKNMQLSDNPYVKLTHSDDEYVYFQLKTDEVLISNDLFKK</sequence>
<proteinExistence type="predicted"/>
<dbReference type="Gene3D" id="2.60.120.260">
    <property type="entry name" value="Galactose-binding domain-like"/>
    <property type="match status" value="1"/>
</dbReference>
<dbReference type="InterPro" id="IPR035396">
    <property type="entry name" value="Bac_rhamnosid6H"/>
</dbReference>
<dbReference type="GO" id="GO:0005975">
    <property type="term" value="P:carbohydrate metabolic process"/>
    <property type="evidence" value="ECO:0007669"/>
    <property type="project" value="InterPro"/>
</dbReference>
<dbReference type="Pfam" id="PF17389">
    <property type="entry name" value="Bac_rhamnosid6H"/>
    <property type="match status" value="1"/>
</dbReference>
<reference evidence="2 3" key="1">
    <citation type="submission" date="2008-08" db="EMBL/GenBank/DDBJ databases">
        <title>Draft genome sequence of Bacteroides plebeius (DSM 17135).</title>
        <authorList>
            <person name="Sudarsanam P."/>
            <person name="Ley R."/>
            <person name="Guruge J."/>
            <person name="Turnbaugh P.J."/>
            <person name="Mahowald M."/>
            <person name="Liep D."/>
            <person name="Gordon J."/>
        </authorList>
    </citation>
    <scope>NUCLEOTIDE SEQUENCE [LARGE SCALE GENOMIC DNA]</scope>
    <source>
        <strain evidence="3">DSM 17135 / JCM 12973 / M2</strain>
    </source>
</reference>
<dbReference type="Proteomes" id="UP000003452">
    <property type="component" value="Unassembled WGS sequence"/>
</dbReference>
<reference evidence="2 3" key="2">
    <citation type="submission" date="2008-08" db="EMBL/GenBank/DDBJ databases">
        <authorList>
            <person name="Fulton L."/>
            <person name="Clifton S."/>
            <person name="Fulton B."/>
            <person name="Xu J."/>
            <person name="Minx P."/>
            <person name="Pepin K.H."/>
            <person name="Johnson M."/>
            <person name="Thiruvilangam P."/>
            <person name="Bhonagiri V."/>
            <person name="Nash W.E."/>
            <person name="Mardis E.R."/>
            <person name="Wilson R.K."/>
        </authorList>
    </citation>
    <scope>NUCLEOTIDE SEQUENCE [LARGE SCALE GENOMIC DNA]</scope>
    <source>
        <strain evidence="3">DSM 17135 / JCM 12973 / M2</strain>
    </source>
</reference>